<proteinExistence type="predicted"/>
<protein>
    <submittedName>
        <fullName evidence="1">Uncharacterized protein</fullName>
    </submittedName>
</protein>
<evidence type="ECO:0000313" key="1">
    <source>
        <dbReference type="EMBL" id="SKL37016.1"/>
    </source>
</evidence>
<sequence>MANYADEAEAFRLEAEVLESRGACFRDCALIARSAEIGIWHTEKMADNDCPHSLHSLVDRDPLYRGFAQEELQRVIETGLDVPQQAAFFASSQPDKAWEYPSGRQVPAILILSRSRTERSFVTRPADAGDTWLPDKARYPNAYTAGVREIHTRFELGRGTHCFFDEDMYGYWIPEDARDALLGIVIGGPKSDVVELLKGLPLTSSYCLSFAP</sequence>
<dbReference type="EMBL" id="FVGW01000001">
    <property type="protein sequence ID" value="SKL37016.1"/>
    <property type="molecule type" value="Genomic_DNA"/>
</dbReference>
<organism evidence="1 2">
    <name type="scientific">Mycobacteroides abscessus subsp. massiliense</name>
    <dbReference type="NCBI Taxonomy" id="1962118"/>
    <lineage>
        <taxon>Bacteria</taxon>
        <taxon>Bacillati</taxon>
        <taxon>Actinomycetota</taxon>
        <taxon>Actinomycetes</taxon>
        <taxon>Mycobacteriales</taxon>
        <taxon>Mycobacteriaceae</taxon>
        <taxon>Mycobacteroides</taxon>
        <taxon>Mycobacteroides abscessus</taxon>
    </lineage>
</organism>
<evidence type="ECO:0000313" key="2">
    <source>
        <dbReference type="Proteomes" id="UP000190074"/>
    </source>
</evidence>
<accession>A0A1U0QIQ4</accession>
<dbReference type="Proteomes" id="UP000190074">
    <property type="component" value="Unassembled WGS sequence"/>
</dbReference>
<dbReference type="AlphaFoldDB" id="A0A1U0QIQ4"/>
<reference evidence="1 2" key="1">
    <citation type="submission" date="2016-11" db="EMBL/GenBank/DDBJ databases">
        <authorList>
            <consortium name="Pathogen Informatics"/>
        </authorList>
    </citation>
    <scope>NUCLEOTIDE SEQUENCE [LARGE SCALE GENOMIC DNA]</scope>
    <source>
        <strain evidence="1 2">911</strain>
    </source>
</reference>
<gene>
    <name evidence="1" type="ORF">SAMEA2259716_00280</name>
</gene>
<name>A0A1U0QIQ4_9MYCO</name>